<gene>
    <name evidence="3" type="ORF">DHL47_09985</name>
</gene>
<proteinExistence type="predicted"/>
<dbReference type="EMBL" id="QFAY01000021">
    <property type="protein sequence ID" value="MBP2621637.1"/>
    <property type="molecule type" value="Genomic_DNA"/>
</dbReference>
<dbReference type="Proteomes" id="UP001519349">
    <property type="component" value="Unassembled WGS sequence"/>
</dbReference>
<accession>A0ABS5AYH7</accession>
<feature type="compositionally biased region" description="Low complexity" evidence="1">
    <location>
        <begin position="135"/>
        <end position="158"/>
    </location>
</feature>
<evidence type="ECO:0000313" key="3">
    <source>
        <dbReference type="EMBL" id="MBP2621637.1"/>
    </source>
</evidence>
<keyword evidence="2" id="KW-0812">Transmembrane</keyword>
<reference evidence="3 4" key="1">
    <citation type="submission" date="2018-05" db="EMBL/GenBank/DDBJ databases">
        <title>Draft genome sequence of Streptococcus panodentis CCUG 70867T.</title>
        <authorList>
            <person name="Salva-Serra F."/>
            <person name="Mendez V."/>
            <person name="Jaen-Luchoro D."/>
            <person name="Gonzales-Siles L."/>
            <person name="Karlsson R."/>
            <person name="Engstrom-Jakobsson H."/>
            <person name="Busquets A."/>
            <person name="Gomila M."/>
            <person name="Pineiro-Iglesias B."/>
            <person name="Bennasar-Figueras A."/>
            <person name="Seeger M."/>
            <person name="Moore E."/>
        </authorList>
    </citation>
    <scope>NUCLEOTIDE SEQUENCE [LARGE SCALE GENOMIC DNA]</scope>
    <source>
        <strain evidence="3 4">CCUG 70867</strain>
    </source>
</reference>
<evidence type="ECO:0000313" key="4">
    <source>
        <dbReference type="Proteomes" id="UP001519349"/>
    </source>
</evidence>
<evidence type="ECO:0000256" key="2">
    <source>
        <dbReference type="SAM" id="Phobius"/>
    </source>
</evidence>
<keyword evidence="2" id="KW-0472">Membrane</keyword>
<organism evidence="3 4">
    <name type="scientific">Streptococcus panodentis</name>
    <dbReference type="NCBI Taxonomy" id="1581472"/>
    <lineage>
        <taxon>Bacteria</taxon>
        <taxon>Bacillati</taxon>
        <taxon>Bacillota</taxon>
        <taxon>Bacilli</taxon>
        <taxon>Lactobacillales</taxon>
        <taxon>Streptococcaceae</taxon>
        <taxon>Streptococcus</taxon>
    </lineage>
</organism>
<feature type="region of interest" description="Disordered" evidence="1">
    <location>
        <begin position="126"/>
        <end position="197"/>
    </location>
</feature>
<name>A0ABS5AYH7_9STRE</name>
<protein>
    <submittedName>
        <fullName evidence="3">Uncharacterized protein</fullName>
    </submittedName>
</protein>
<keyword evidence="4" id="KW-1185">Reference proteome</keyword>
<feature type="transmembrane region" description="Helical" evidence="2">
    <location>
        <begin position="49"/>
        <end position="70"/>
    </location>
</feature>
<feature type="compositionally biased region" description="Low complexity" evidence="1">
    <location>
        <begin position="179"/>
        <end position="197"/>
    </location>
</feature>
<comment type="caution">
    <text evidence="3">The sequence shown here is derived from an EMBL/GenBank/DDBJ whole genome shotgun (WGS) entry which is preliminary data.</text>
</comment>
<evidence type="ECO:0000256" key="1">
    <source>
        <dbReference type="SAM" id="MobiDB-lite"/>
    </source>
</evidence>
<feature type="transmembrane region" description="Helical" evidence="2">
    <location>
        <begin position="20"/>
        <end position="42"/>
    </location>
</feature>
<sequence>MIDNKDLPIQEYLAVKKEAYYSMILLLVNAVITVGLSFVLLYSGSRQRIFESIMFGSLFLISAFIVRPYWMKKKSFEAQYPELAGISIKGASVPSSYLLKRILVFSGEFILLLVTFNAQYHPVKHQENPNPPVISNNSADSSSSSSSVDSSSEVQSSEEGSKRVVHVPTLGDIEVDLGSIESSSSSEENESEVSANE</sequence>
<keyword evidence="2" id="KW-1133">Transmembrane helix</keyword>
<dbReference type="RefSeq" id="WP_209551719.1">
    <property type="nucleotide sequence ID" value="NZ_QFAY01000021.1"/>
</dbReference>